<keyword evidence="1" id="KW-0732">Signal</keyword>
<evidence type="ECO:0000313" key="3">
    <source>
        <dbReference type="Proteomes" id="UP000051326"/>
    </source>
</evidence>
<accession>A0A0P1HCY5</accession>
<gene>
    <name evidence="2" type="ORF">PHA8399_03264</name>
</gene>
<reference evidence="2 3" key="1">
    <citation type="submission" date="2015-09" db="EMBL/GenBank/DDBJ databases">
        <authorList>
            <consortium name="Swine Surveillance"/>
        </authorList>
    </citation>
    <scope>NUCLEOTIDE SEQUENCE [LARGE SCALE GENOMIC DNA]</scope>
    <source>
        <strain evidence="2 3">CECT 8399</strain>
    </source>
</reference>
<feature type="chain" id="PRO_5006064297" evidence="1">
    <location>
        <begin position="26"/>
        <end position="226"/>
    </location>
</feature>
<name>A0A0P1HCY5_9RHOB</name>
<evidence type="ECO:0000313" key="2">
    <source>
        <dbReference type="EMBL" id="CUI01123.1"/>
    </source>
</evidence>
<protein>
    <submittedName>
        <fullName evidence="2">Uncharacterized protein</fullName>
    </submittedName>
</protein>
<dbReference type="EMBL" id="CYSR01000030">
    <property type="protein sequence ID" value="CUI01123.1"/>
    <property type="molecule type" value="Genomic_DNA"/>
</dbReference>
<evidence type="ECO:0000256" key="1">
    <source>
        <dbReference type="SAM" id="SignalP"/>
    </source>
</evidence>
<dbReference type="AlphaFoldDB" id="A0A0P1HCY5"/>
<proteinExistence type="predicted"/>
<dbReference type="Proteomes" id="UP000051326">
    <property type="component" value="Unassembled WGS sequence"/>
</dbReference>
<feature type="signal peptide" evidence="1">
    <location>
        <begin position="1"/>
        <end position="25"/>
    </location>
</feature>
<sequence length="226" mass="25325">MSIKRLPYLIAVPSLILLCSNTGRADCYDQFRYCVDRSHEKEDTCWERCESRFDHNYEAWDRCTDRCADTADAEWSRCERQEEACDSGSTAENGSNGDGAVPGAEIVGTYQEIPNPQLGDIAMVTNRPDGIPVIIYNPVLCQRLGYNLCEFYKYHEYGHIALSHTTSRRLHPVAVEAEADCWAARHAPWSAVEAGFQWFMQGGGSGLHHGTGRQRAARVQDCAASR</sequence>
<organism evidence="2 3">
    <name type="scientific">Leisingera aquaemixtae</name>
    <dbReference type="NCBI Taxonomy" id="1396826"/>
    <lineage>
        <taxon>Bacteria</taxon>
        <taxon>Pseudomonadati</taxon>
        <taxon>Pseudomonadota</taxon>
        <taxon>Alphaproteobacteria</taxon>
        <taxon>Rhodobacterales</taxon>
        <taxon>Roseobacteraceae</taxon>
        <taxon>Leisingera</taxon>
    </lineage>
</organism>